<sequence>MLPASCAGRGSPLLNKSQLQSTSAVLVIISTIFFLNHSVKHIKVPLYSPSSNGLVERANRILKEGIQTAISNNLNVAEYVQQKVWSYNTTPHSTTGVSPFILLRGRDPVTDLRPTWLDDVTGLSADSVDLRQVRMRVRGKQEKSKDYFDRVKSVKDLEVEPGDWVLVKKPMKINKGDSKFSQPVKVEKISRRAVCLQGKGWWNKNAVVKITSEQADIIKKKLGDVPLHDNFECDFWDVVYDKETHNRDFGSPLTDCSIVQRNVVDSSVNKNVNRTCRVRNAPVRFKDFVRY</sequence>
<organism evidence="2 3">
    <name type="scientific">Pleurodeles waltl</name>
    <name type="common">Iberian ribbed newt</name>
    <dbReference type="NCBI Taxonomy" id="8319"/>
    <lineage>
        <taxon>Eukaryota</taxon>
        <taxon>Metazoa</taxon>
        <taxon>Chordata</taxon>
        <taxon>Craniata</taxon>
        <taxon>Vertebrata</taxon>
        <taxon>Euteleostomi</taxon>
        <taxon>Amphibia</taxon>
        <taxon>Batrachia</taxon>
        <taxon>Caudata</taxon>
        <taxon>Salamandroidea</taxon>
        <taxon>Salamandridae</taxon>
        <taxon>Pleurodelinae</taxon>
        <taxon>Pleurodeles</taxon>
    </lineage>
</organism>
<dbReference type="GO" id="GO:0015074">
    <property type="term" value="P:DNA integration"/>
    <property type="evidence" value="ECO:0007669"/>
    <property type="project" value="InterPro"/>
</dbReference>
<evidence type="ECO:0000259" key="1">
    <source>
        <dbReference type="PROSITE" id="PS50994"/>
    </source>
</evidence>
<dbReference type="InterPro" id="IPR012337">
    <property type="entry name" value="RNaseH-like_sf"/>
</dbReference>
<dbReference type="EMBL" id="JANPWB010000010">
    <property type="protein sequence ID" value="KAJ1141447.1"/>
    <property type="molecule type" value="Genomic_DNA"/>
</dbReference>
<evidence type="ECO:0000313" key="2">
    <source>
        <dbReference type="EMBL" id="KAJ1141447.1"/>
    </source>
</evidence>
<dbReference type="PANTHER" id="PTHR37984:SF5">
    <property type="entry name" value="PROTEIN NYNRIN-LIKE"/>
    <property type="match status" value="1"/>
</dbReference>
<gene>
    <name evidence="2" type="ORF">NDU88_007779</name>
</gene>
<protein>
    <recommendedName>
        <fullName evidence="1">Integrase catalytic domain-containing protein</fullName>
    </recommendedName>
</protein>
<evidence type="ECO:0000313" key="3">
    <source>
        <dbReference type="Proteomes" id="UP001066276"/>
    </source>
</evidence>
<name>A0AAV7QLL9_PLEWA</name>
<dbReference type="Proteomes" id="UP001066276">
    <property type="component" value="Chromosome 6"/>
</dbReference>
<comment type="caution">
    <text evidence="2">The sequence shown here is derived from an EMBL/GenBank/DDBJ whole genome shotgun (WGS) entry which is preliminary data.</text>
</comment>
<dbReference type="InterPro" id="IPR001584">
    <property type="entry name" value="Integrase_cat-core"/>
</dbReference>
<dbReference type="AlphaFoldDB" id="A0AAV7QLL9"/>
<feature type="domain" description="Integrase catalytic" evidence="1">
    <location>
        <begin position="1"/>
        <end position="107"/>
    </location>
</feature>
<dbReference type="SUPFAM" id="SSF53098">
    <property type="entry name" value="Ribonuclease H-like"/>
    <property type="match status" value="1"/>
</dbReference>
<keyword evidence="3" id="KW-1185">Reference proteome</keyword>
<dbReference type="PANTHER" id="PTHR37984">
    <property type="entry name" value="PROTEIN CBG26694"/>
    <property type="match status" value="1"/>
</dbReference>
<dbReference type="PROSITE" id="PS50994">
    <property type="entry name" value="INTEGRASE"/>
    <property type="match status" value="1"/>
</dbReference>
<proteinExistence type="predicted"/>
<dbReference type="InterPro" id="IPR050951">
    <property type="entry name" value="Retrovirus_Pol_polyprotein"/>
</dbReference>
<dbReference type="InterPro" id="IPR036397">
    <property type="entry name" value="RNaseH_sf"/>
</dbReference>
<dbReference type="Gene3D" id="3.30.420.10">
    <property type="entry name" value="Ribonuclease H-like superfamily/Ribonuclease H"/>
    <property type="match status" value="1"/>
</dbReference>
<accession>A0AAV7QLL9</accession>
<dbReference type="GO" id="GO:0003676">
    <property type="term" value="F:nucleic acid binding"/>
    <property type="evidence" value="ECO:0007669"/>
    <property type="project" value="InterPro"/>
</dbReference>
<reference evidence="2" key="1">
    <citation type="journal article" date="2022" name="bioRxiv">
        <title>Sequencing and chromosome-scale assembly of the giantPleurodeles waltlgenome.</title>
        <authorList>
            <person name="Brown T."/>
            <person name="Elewa A."/>
            <person name="Iarovenko S."/>
            <person name="Subramanian E."/>
            <person name="Araus A.J."/>
            <person name="Petzold A."/>
            <person name="Susuki M."/>
            <person name="Suzuki K.-i.T."/>
            <person name="Hayashi T."/>
            <person name="Toyoda A."/>
            <person name="Oliveira C."/>
            <person name="Osipova E."/>
            <person name="Leigh N.D."/>
            <person name="Simon A."/>
            <person name="Yun M.H."/>
        </authorList>
    </citation>
    <scope>NUCLEOTIDE SEQUENCE</scope>
    <source>
        <strain evidence="2">20211129_DDA</strain>
        <tissue evidence="2">Liver</tissue>
    </source>
</reference>